<dbReference type="PANTHER" id="PTHR47691">
    <property type="entry name" value="REGULATOR-RELATED"/>
    <property type="match status" value="1"/>
</dbReference>
<comment type="similarity">
    <text evidence="1">Belongs to the AfsR/DnrI/RedD regulatory family.</text>
</comment>
<dbReference type="InterPro" id="IPR058852">
    <property type="entry name" value="HTH_77"/>
</dbReference>
<dbReference type="InterPro" id="IPR011990">
    <property type="entry name" value="TPR-like_helical_dom_sf"/>
</dbReference>
<dbReference type="InterPro" id="IPR027417">
    <property type="entry name" value="P-loop_NTPase"/>
</dbReference>
<dbReference type="Proteomes" id="UP000198662">
    <property type="component" value="Unassembled WGS sequence"/>
</dbReference>
<dbReference type="InterPro" id="IPR001867">
    <property type="entry name" value="OmpR/PhoB-type_DNA-bd"/>
</dbReference>
<dbReference type="Pfam" id="PF25872">
    <property type="entry name" value="HTH_77"/>
    <property type="match status" value="1"/>
</dbReference>
<name>A0A1G9MQ83_9ACTN</name>
<dbReference type="Gene3D" id="3.40.50.300">
    <property type="entry name" value="P-loop containing nucleotide triphosphate hydrolases"/>
    <property type="match status" value="1"/>
</dbReference>
<dbReference type="CDD" id="cd15831">
    <property type="entry name" value="BTAD"/>
    <property type="match status" value="1"/>
</dbReference>
<keyword evidence="2 3" id="KW-0238">DNA-binding</keyword>
<dbReference type="SUPFAM" id="SSF52540">
    <property type="entry name" value="P-loop containing nucleoside triphosphate hydrolases"/>
    <property type="match status" value="1"/>
</dbReference>
<protein>
    <submittedName>
        <fullName evidence="5">Predicted ATPase</fullName>
    </submittedName>
</protein>
<gene>
    <name evidence="5" type="ORF">SAMN05216298_5116</name>
</gene>
<keyword evidence="6" id="KW-1185">Reference proteome</keyword>
<dbReference type="SMART" id="SM00862">
    <property type="entry name" value="Trans_reg_C"/>
    <property type="match status" value="1"/>
</dbReference>
<evidence type="ECO:0000313" key="6">
    <source>
        <dbReference type="Proteomes" id="UP000198662"/>
    </source>
</evidence>
<reference evidence="6" key="1">
    <citation type="submission" date="2016-10" db="EMBL/GenBank/DDBJ databases">
        <authorList>
            <person name="Varghese N."/>
            <person name="Submissions S."/>
        </authorList>
    </citation>
    <scope>NUCLEOTIDE SEQUENCE [LARGE SCALE GENOMIC DNA]</scope>
    <source>
        <strain evidence="6">CGMCC 4.3147</strain>
    </source>
</reference>
<dbReference type="InterPro" id="IPR016032">
    <property type="entry name" value="Sig_transdc_resp-reg_C-effctor"/>
</dbReference>
<dbReference type="PANTHER" id="PTHR47691:SF3">
    <property type="entry name" value="HTH-TYPE TRANSCRIPTIONAL REGULATOR RV0890C-RELATED"/>
    <property type="match status" value="1"/>
</dbReference>
<evidence type="ECO:0000256" key="3">
    <source>
        <dbReference type="PROSITE-ProRule" id="PRU01091"/>
    </source>
</evidence>
<dbReference type="EMBL" id="FNGF01000009">
    <property type="protein sequence ID" value="SDL76379.1"/>
    <property type="molecule type" value="Genomic_DNA"/>
</dbReference>
<feature type="domain" description="OmpR/PhoB-type" evidence="4">
    <location>
        <begin position="1"/>
        <end position="99"/>
    </location>
</feature>
<dbReference type="InterPro" id="IPR036388">
    <property type="entry name" value="WH-like_DNA-bd_sf"/>
</dbReference>
<evidence type="ECO:0000256" key="2">
    <source>
        <dbReference type="ARBA" id="ARBA00023125"/>
    </source>
</evidence>
<proteinExistence type="inferred from homology"/>
<feature type="DNA-binding region" description="OmpR/PhoB-type" evidence="3">
    <location>
        <begin position="1"/>
        <end position="99"/>
    </location>
</feature>
<dbReference type="SMART" id="SM01043">
    <property type="entry name" value="BTAD"/>
    <property type="match status" value="1"/>
</dbReference>
<dbReference type="Pfam" id="PF03704">
    <property type="entry name" value="BTAD"/>
    <property type="match status" value="1"/>
</dbReference>
<evidence type="ECO:0000313" key="5">
    <source>
        <dbReference type="EMBL" id="SDL76379.1"/>
    </source>
</evidence>
<dbReference type="InterPro" id="IPR005158">
    <property type="entry name" value="BTAD"/>
</dbReference>
<dbReference type="GO" id="GO:0000160">
    <property type="term" value="P:phosphorelay signal transduction system"/>
    <property type="evidence" value="ECO:0007669"/>
    <property type="project" value="InterPro"/>
</dbReference>
<dbReference type="GO" id="GO:0006355">
    <property type="term" value="P:regulation of DNA-templated transcription"/>
    <property type="evidence" value="ECO:0007669"/>
    <property type="project" value="InterPro"/>
</dbReference>
<dbReference type="OrthoDB" id="499349at2"/>
<dbReference type="GO" id="GO:0003677">
    <property type="term" value="F:DNA binding"/>
    <property type="evidence" value="ECO:0007669"/>
    <property type="project" value="UniProtKB-UniRule"/>
</dbReference>
<dbReference type="PROSITE" id="PS51755">
    <property type="entry name" value="OMPR_PHOB"/>
    <property type="match status" value="1"/>
</dbReference>
<sequence>MDPMRVELLGPLRITGDDGAEVPVPAGRQRALLARLALDPGRHVTADALIDALWPDEAPANAAGALHTQLSRLRRVLGDRVVHGPGGYRLTRVGTDVEEFERIAAQAESASREDSPAAVRDLAERALALWRGPALADLEGRGPAGAAAVRLTVRREAVAALHIEARLRLDGADAVLADLAARHAADPLDEPDAARYMRALAASGRRADALAVYEQVRAKLADDLGVDPSPVLGEAHLDVLRGIEPVVPETRPNGLPQPLTACIGREDELAELPALLDRHRLVTLTGPGGTGKTRLAVEAAHRLAAAGRTVRMVELAPVTDAGKLPEVLLDALGHSESVIARRGDEPETRLAEALWGRDLVLVADNCEHVVESAAALLAHLLARVPTLRVIATSREALGIRGETVVGVGPLPLPDRDDPLDAVRAHAAIRLFEERARQSDPAFTVDAANAAAVVDLCTALDGLPLAIELAAARLRALTVDDLAARIGDRFGLLARGPRTAEPRQRTLRAVVDWSWDLLDPRERDVLARMSVFNGSADLDAACAVCSADADDIAGLVEKSLVQRLPGGRYRLLETVREYAAARLSEAGETADRYERHAAHYAGLALAAEPHLMRAEQVEWLDRLAADHGNFTAAVRRMIAAGNAAAAHRAVTPLSWYWWMRGHRREGQELALRVRAMPGDVDPIHRAEIVLAGTWGLWSGWLDPAEVEAEFAAAQALCEAHGLYDRDPLLRMIPLIRALLADDEDALRAIIAALDPERDAWVRGIGLLFASEYSERARGAGAALADLTEANRIFTRLGERFGLIITLQGLAAERMANDDYEGARGLLIRALAAESEFGADLAESVIAEYLWRLDARHGDDPAAVLEKMREIGARAERIGNAENVIAASTSAAICLHRLGRLEEARDELLLAETLLPQFLDFSEVAVHLYRELVKVAHDGGDPELEARAAAMLSESNWPFSS</sequence>
<dbReference type="Pfam" id="PF00486">
    <property type="entry name" value="Trans_reg_C"/>
    <property type="match status" value="1"/>
</dbReference>
<dbReference type="SUPFAM" id="SSF48452">
    <property type="entry name" value="TPR-like"/>
    <property type="match status" value="2"/>
</dbReference>
<organism evidence="5 6">
    <name type="scientific">Glycomyces sambucus</name>
    <dbReference type="NCBI Taxonomy" id="380244"/>
    <lineage>
        <taxon>Bacteria</taxon>
        <taxon>Bacillati</taxon>
        <taxon>Actinomycetota</taxon>
        <taxon>Actinomycetes</taxon>
        <taxon>Glycomycetales</taxon>
        <taxon>Glycomycetaceae</taxon>
        <taxon>Glycomyces</taxon>
    </lineage>
</organism>
<dbReference type="AlphaFoldDB" id="A0A1G9MQ83"/>
<dbReference type="Gene3D" id="1.25.40.10">
    <property type="entry name" value="Tetratricopeptide repeat domain"/>
    <property type="match status" value="1"/>
</dbReference>
<accession>A0A1G9MQ83</accession>
<dbReference type="Gene3D" id="1.10.10.10">
    <property type="entry name" value="Winged helix-like DNA-binding domain superfamily/Winged helix DNA-binding domain"/>
    <property type="match status" value="1"/>
</dbReference>
<dbReference type="SUPFAM" id="SSF46894">
    <property type="entry name" value="C-terminal effector domain of the bipartite response regulators"/>
    <property type="match status" value="1"/>
</dbReference>
<dbReference type="STRING" id="380244.SAMN05216298_5116"/>
<evidence type="ECO:0000256" key="1">
    <source>
        <dbReference type="ARBA" id="ARBA00005820"/>
    </source>
</evidence>
<evidence type="ECO:0000259" key="4">
    <source>
        <dbReference type="PROSITE" id="PS51755"/>
    </source>
</evidence>